<accession>K6WTK0</accession>
<dbReference type="Proteomes" id="UP000008366">
    <property type="component" value="Unassembled WGS sequence"/>
</dbReference>
<evidence type="ECO:0000313" key="1">
    <source>
        <dbReference type="EMBL" id="GAB97181.1"/>
    </source>
</evidence>
<dbReference type="STRING" id="1184609.KILIM_058_00330"/>
<dbReference type="EMBL" id="BAHD01000058">
    <property type="protein sequence ID" value="GAB97181.1"/>
    <property type="molecule type" value="Genomic_DNA"/>
</dbReference>
<dbReference type="InterPro" id="IPR021456">
    <property type="entry name" value="DUF3107"/>
</dbReference>
<dbReference type="AlphaFoldDB" id="K6WTK0"/>
<dbReference type="OrthoDB" id="3268468at2"/>
<organism evidence="1 2">
    <name type="scientific">Kineosphaera limosa NBRC 100340</name>
    <dbReference type="NCBI Taxonomy" id="1184609"/>
    <lineage>
        <taxon>Bacteria</taxon>
        <taxon>Bacillati</taxon>
        <taxon>Actinomycetota</taxon>
        <taxon>Actinomycetes</taxon>
        <taxon>Micrococcales</taxon>
        <taxon>Dermatophilaceae</taxon>
        <taxon>Kineosphaera</taxon>
    </lineage>
</organism>
<protein>
    <recommendedName>
        <fullName evidence="3">ATP-binding protein</fullName>
    </recommendedName>
</protein>
<sequence length="74" mass="7891">MEIKIGVLHTSREITLESDQTPEEIEQAVADALKSGTVLRLVDRKGSVILVPGATLAYIEIGSQRKGGVGFGQL</sequence>
<dbReference type="RefSeq" id="WP_006593713.1">
    <property type="nucleotide sequence ID" value="NZ_BAHD01000058.1"/>
</dbReference>
<name>K6WTK0_9MICO</name>
<keyword evidence="2" id="KW-1185">Reference proteome</keyword>
<proteinExistence type="predicted"/>
<evidence type="ECO:0008006" key="3">
    <source>
        <dbReference type="Google" id="ProtNLM"/>
    </source>
</evidence>
<evidence type="ECO:0000313" key="2">
    <source>
        <dbReference type="Proteomes" id="UP000008366"/>
    </source>
</evidence>
<dbReference type="eggNOG" id="ENOG5032YJA">
    <property type="taxonomic scope" value="Bacteria"/>
</dbReference>
<dbReference type="Pfam" id="PF11305">
    <property type="entry name" value="DUF3107"/>
    <property type="match status" value="1"/>
</dbReference>
<reference evidence="1 2" key="1">
    <citation type="submission" date="2012-08" db="EMBL/GenBank/DDBJ databases">
        <title>Whole genome shotgun sequence of Kineosphaera limosa NBRC 100340.</title>
        <authorList>
            <person name="Yoshida I."/>
            <person name="Isaki S."/>
            <person name="Hosoyama A."/>
            <person name="Tsuchikane K."/>
            <person name="Katsumata H."/>
            <person name="Ando Y."/>
            <person name="Ohji S."/>
            <person name="Hamada M."/>
            <person name="Tamura T."/>
            <person name="Yamazoe A."/>
            <person name="Yamazaki S."/>
            <person name="Fujita N."/>
        </authorList>
    </citation>
    <scope>NUCLEOTIDE SEQUENCE [LARGE SCALE GENOMIC DNA]</scope>
    <source>
        <strain evidence="1 2">NBRC 100340</strain>
    </source>
</reference>
<gene>
    <name evidence="1" type="ORF">KILIM_058_00330</name>
</gene>
<comment type="caution">
    <text evidence="1">The sequence shown here is derived from an EMBL/GenBank/DDBJ whole genome shotgun (WGS) entry which is preliminary data.</text>
</comment>